<sequence length="421" mass="44558">MSTLTITGLSALEILDSRGRPTLSVTLTAQDGSRHVAGVPSGKSTGANEAVERRDGVADHYAGQGVEEVVATVEGEIASHLVGHGWDGIWEIDTTLCGVDGTPNLSRLGANAVVGVSMAAARAFAHASGQPLWRWLARDGVAPRLPVPHFNILNGGAHAPNQLEFQEFMVAPIGAPDLPSAVRAGADVYAALRALLVEDGLDTGLGDEGGFAPDVDVETALRMLTKAIDRAGYEAGRRGVAIALDPAATGFRGHDGRYLVGDERLSAGDLIDWYTELVEWYPIWSIEDGLAEDDWDGWATLTQRLGDRVQIMGDDIFVTNPQIITEAIERKVGNSSLIKVNQIGTVSRTLEAMAVCRDAGYTQMISHRSGETPDSFIADLAVGSGCGQLKSGAPARGERVAKYNRLLEIAAANPDLPYGLG</sequence>
<dbReference type="GO" id="GO:0009986">
    <property type="term" value="C:cell surface"/>
    <property type="evidence" value="ECO:0007669"/>
    <property type="project" value="UniProtKB-SubCell"/>
</dbReference>
<dbReference type="SUPFAM" id="SSF51604">
    <property type="entry name" value="Enolase C-terminal domain-like"/>
    <property type="match status" value="1"/>
</dbReference>
<dbReference type="UniPathway" id="UPA00109">
    <property type="reaction ID" value="UER00187"/>
</dbReference>
<feature type="binding site" evidence="9 12">
    <location>
        <position position="245"/>
    </location>
    <ligand>
        <name>Mg(2+)</name>
        <dbReference type="ChEBI" id="CHEBI:18420"/>
    </ligand>
</feature>
<evidence type="ECO:0000259" key="14">
    <source>
        <dbReference type="SMART" id="SM01193"/>
    </source>
</evidence>
<evidence type="ECO:0000256" key="12">
    <source>
        <dbReference type="PIRSR" id="PIRSR001400-3"/>
    </source>
</evidence>
<comment type="pathway">
    <text evidence="1 9">Carbohydrate degradation; glycolysis; pyruvate from D-glyceraldehyde 3-phosphate: step 4/5.</text>
</comment>
<evidence type="ECO:0000256" key="1">
    <source>
        <dbReference type="ARBA" id="ARBA00005031"/>
    </source>
</evidence>
<feature type="binding site" evidence="11">
    <location>
        <position position="390"/>
    </location>
    <ligand>
        <name>substrate</name>
    </ligand>
</feature>
<evidence type="ECO:0000313" key="15">
    <source>
        <dbReference type="EMBL" id="GIL25454.1"/>
    </source>
</evidence>
<feature type="active site" description="Proton donor" evidence="9 10">
    <location>
        <position position="208"/>
    </location>
</feature>
<dbReference type="GO" id="GO:0005576">
    <property type="term" value="C:extracellular region"/>
    <property type="evidence" value="ECO:0007669"/>
    <property type="project" value="UniProtKB-SubCell"/>
</dbReference>
<dbReference type="InterPro" id="IPR000941">
    <property type="entry name" value="Enolase"/>
</dbReference>
<dbReference type="Gene3D" id="3.20.20.120">
    <property type="entry name" value="Enolase-like C-terminal domain"/>
    <property type="match status" value="1"/>
</dbReference>
<reference evidence="16" key="1">
    <citation type="journal article" date="2021" name="Int. J. Syst. Evol. Microbiol.">
        <title>Actinocatenispora comari sp. nov., an endophytic actinomycete isolated from aerial parts of Comarum salesowianum.</title>
        <authorList>
            <person name="Oyunbileg N."/>
            <person name="Iizaka Y."/>
            <person name="Hamada M."/>
            <person name="Davaapurev B.O."/>
            <person name="Fukumoto A."/>
            <person name="Tsetseg B."/>
            <person name="Kato F."/>
            <person name="Tamura T."/>
            <person name="Batkhuu J."/>
            <person name="Anzai Y."/>
        </authorList>
    </citation>
    <scope>NUCLEOTIDE SEQUENCE [LARGE SCALE GENOMIC DNA]</scope>
    <source>
        <strain evidence="16">NUM-2625</strain>
    </source>
</reference>
<dbReference type="SFLD" id="SFLDG00178">
    <property type="entry name" value="enolase"/>
    <property type="match status" value="1"/>
</dbReference>
<feature type="binding site" evidence="9 12">
    <location>
        <position position="287"/>
    </location>
    <ligand>
        <name>Mg(2+)</name>
        <dbReference type="ChEBI" id="CHEBI:18420"/>
    </ligand>
</feature>
<dbReference type="SFLD" id="SFLDF00002">
    <property type="entry name" value="enolase"/>
    <property type="match status" value="1"/>
</dbReference>
<evidence type="ECO:0000313" key="16">
    <source>
        <dbReference type="Proteomes" id="UP000614996"/>
    </source>
</evidence>
<feature type="binding site" evidence="9">
    <location>
        <position position="390"/>
    </location>
    <ligand>
        <name>(2R)-2-phosphoglycerate</name>
        <dbReference type="ChEBI" id="CHEBI:58289"/>
    </ligand>
</feature>
<dbReference type="InterPro" id="IPR029017">
    <property type="entry name" value="Enolase-like_N"/>
</dbReference>
<evidence type="ECO:0000256" key="10">
    <source>
        <dbReference type="PIRSR" id="PIRSR001400-1"/>
    </source>
</evidence>
<dbReference type="InterPro" id="IPR020811">
    <property type="entry name" value="Enolase_N"/>
</dbReference>
<gene>
    <name evidence="9 15" type="primary">eno</name>
    <name evidence="15" type="ORF">NUM_07090</name>
</gene>
<protein>
    <recommendedName>
        <fullName evidence="4 9">Enolase</fullName>
        <ecNumber evidence="3 9">4.2.1.11</ecNumber>
    </recommendedName>
    <alternativeName>
        <fullName evidence="9">2-phospho-D-glycerate hydro-lyase</fullName>
    </alternativeName>
    <alternativeName>
        <fullName evidence="9">2-phosphoglycerate dehydratase</fullName>
    </alternativeName>
</protein>
<comment type="function">
    <text evidence="9">Catalyzes the reversible conversion of 2-phosphoglycerate (2-PG) into phosphoenolpyruvate (PEP). It is essential for the degradation of carbohydrates via glycolysis.</text>
</comment>
<organism evidence="15 16">
    <name type="scientific">Actinocatenispora comari</name>
    <dbReference type="NCBI Taxonomy" id="2807577"/>
    <lineage>
        <taxon>Bacteria</taxon>
        <taxon>Bacillati</taxon>
        <taxon>Actinomycetota</taxon>
        <taxon>Actinomycetes</taxon>
        <taxon>Micromonosporales</taxon>
        <taxon>Micromonosporaceae</taxon>
        <taxon>Actinocatenispora</taxon>
    </lineage>
</organism>
<dbReference type="Proteomes" id="UP000614996">
    <property type="component" value="Unassembled WGS sequence"/>
</dbReference>
<keyword evidence="6 9" id="KW-0460">Magnesium</keyword>
<dbReference type="GO" id="GO:0006096">
    <property type="term" value="P:glycolytic process"/>
    <property type="evidence" value="ECO:0007669"/>
    <property type="project" value="UniProtKB-UniRule"/>
</dbReference>
<dbReference type="EC" id="4.2.1.11" evidence="3 9"/>
<keyword evidence="7 9" id="KW-0324">Glycolysis</keyword>
<dbReference type="Pfam" id="PF03952">
    <property type="entry name" value="Enolase_N"/>
    <property type="match status" value="1"/>
</dbReference>
<evidence type="ECO:0000256" key="6">
    <source>
        <dbReference type="ARBA" id="ARBA00022842"/>
    </source>
</evidence>
<feature type="binding site" evidence="9">
    <location>
        <position position="368"/>
    </location>
    <ligand>
        <name>(2R)-2-phosphoglycerate</name>
        <dbReference type="ChEBI" id="CHEBI:58289"/>
    </ligand>
</feature>
<dbReference type="PROSITE" id="PS00164">
    <property type="entry name" value="ENOLASE"/>
    <property type="match status" value="1"/>
</dbReference>
<evidence type="ECO:0000256" key="7">
    <source>
        <dbReference type="ARBA" id="ARBA00023152"/>
    </source>
</evidence>
<keyword evidence="9" id="KW-0963">Cytoplasm</keyword>
<dbReference type="PANTHER" id="PTHR11902:SF1">
    <property type="entry name" value="ENOLASE"/>
    <property type="match status" value="1"/>
</dbReference>
<evidence type="ECO:0000256" key="3">
    <source>
        <dbReference type="ARBA" id="ARBA00012058"/>
    </source>
</evidence>
<dbReference type="SFLD" id="SFLDS00001">
    <property type="entry name" value="Enolase"/>
    <property type="match status" value="1"/>
</dbReference>
<dbReference type="PANTHER" id="PTHR11902">
    <property type="entry name" value="ENOLASE"/>
    <property type="match status" value="1"/>
</dbReference>
<dbReference type="EMBL" id="BOPO01000006">
    <property type="protein sequence ID" value="GIL25454.1"/>
    <property type="molecule type" value="Genomic_DNA"/>
</dbReference>
<comment type="catalytic activity">
    <reaction evidence="9">
        <text>(2R)-2-phosphoglycerate = phosphoenolpyruvate + H2O</text>
        <dbReference type="Rhea" id="RHEA:10164"/>
        <dbReference type="ChEBI" id="CHEBI:15377"/>
        <dbReference type="ChEBI" id="CHEBI:58289"/>
        <dbReference type="ChEBI" id="CHEBI:58702"/>
        <dbReference type="EC" id="4.2.1.11"/>
    </reaction>
</comment>
<feature type="binding site" evidence="9">
    <location>
        <position position="339"/>
    </location>
    <ligand>
        <name>(2R)-2-phosphoglycerate</name>
        <dbReference type="ChEBI" id="CHEBI:58289"/>
    </ligand>
</feature>
<proteinExistence type="inferred from homology"/>
<dbReference type="PIRSF" id="PIRSF001400">
    <property type="entry name" value="Enolase"/>
    <property type="match status" value="1"/>
</dbReference>
<comment type="cofactor">
    <cofactor evidence="9">
        <name>Mg(2+)</name>
        <dbReference type="ChEBI" id="CHEBI:18420"/>
    </cofactor>
    <text evidence="9">Binds a second Mg(2+) ion via substrate during catalysis.</text>
</comment>
<evidence type="ECO:0000256" key="11">
    <source>
        <dbReference type="PIRSR" id="PIRSR001400-2"/>
    </source>
</evidence>
<dbReference type="Pfam" id="PF00113">
    <property type="entry name" value="Enolase_C"/>
    <property type="match status" value="1"/>
</dbReference>
<evidence type="ECO:0000256" key="5">
    <source>
        <dbReference type="ARBA" id="ARBA00022525"/>
    </source>
</evidence>
<feature type="binding site" evidence="11">
    <location>
        <begin position="366"/>
        <end position="369"/>
    </location>
    <ligand>
        <name>substrate</name>
    </ligand>
</feature>
<keyword evidence="5 9" id="KW-0964">Secreted</keyword>
<feature type="binding site" evidence="11">
    <location>
        <position position="287"/>
    </location>
    <ligand>
        <name>substrate</name>
    </ligand>
</feature>
<dbReference type="CDD" id="cd03313">
    <property type="entry name" value="enolase"/>
    <property type="match status" value="1"/>
</dbReference>
<dbReference type="PRINTS" id="PR00148">
    <property type="entry name" value="ENOLASE"/>
</dbReference>
<keyword evidence="8 9" id="KW-0456">Lyase</keyword>
<dbReference type="InterPro" id="IPR020809">
    <property type="entry name" value="Enolase_CS"/>
</dbReference>
<evidence type="ECO:0000256" key="8">
    <source>
        <dbReference type="ARBA" id="ARBA00023239"/>
    </source>
</evidence>
<feature type="binding site" evidence="11">
    <location>
        <position position="167"/>
    </location>
    <ligand>
        <name>substrate</name>
    </ligand>
</feature>
<dbReference type="GO" id="GO:0004634">
    <property type="term" value="F:phosphopyruvate hydratase activity"/>
    <property type="evidence" value="ECO:0007669"/>
    <property type="project" value="UniProtKB-UniRule"/>
</dbReference>
<comment type="cofactor">
    <cofactor evidence="12">
        <name>Mg(2+)</name>
        <dbReference type="ChEBI" id="CHEBI:18420"/>
    </cofactor>
    <text evidence="12">Mg(2+) is required for catalysis and for stabilizing the dimer.</text>
</comment>
<evidence type="ECO:0000259" key="13">
    <source>
        <dbReference type="SMART" id="SM01192"/>
    </source>
</evidence>
<name>A0A8J4A5N5_9ACTN</name>
<feature type="binding site" evidence="11">
    <location>
        <position position="158"/>
    </location>
    <ligand>
        <name>substrate</name>
    </ligand>
</feature>
<dbReference type="InterPro" id="IPR020810">
    <property type="entry name" value="Enolase_C"/>
</dbReference>
<evidence type="ECO:0000256" key="2">
    <source>
        <dbReference type="ARBA" id="ARBA00009604"/>
    </source>
</evidence>
<keyword evidence="16" id="KW-1185">Reference proteome</keyword>
<dbReference type="RefSeq" id="WP_207123067.1">
    <property type="nucleotide sequence ID" value="NZ_BOPO01000006.1"/>
</dbReference>
<feature type="active site" description="Proton acceptor" evidence="9 10">
    <location>
        <position position="339"/>
    </location>
</feature>
<feature type="domain" description="Enolase N-terminal" evidence="14">
    <location>
        <begin position="6"/>
        <end position="136"/>
    </location>
</feature>
<dbReference type="GO" id="GO:0000015">
    <property type="term" value="C:phosphopyruvate hydratase complex"/>
    <property type="evidence" value="ECO:0007669"/>
    <property type="project" value="InterPro"/>
</dbReference>
<comment type="similarity">
    <text evidence="2 9">Belongs to the enolase family.</text>
</comment>
<feature type="binding site" evidence="9 12">
    <location>
        <position position="314"/>
    </location>
    <ligand>
        <name>Mg(2+)</name>
        <dbReference type="ChEBI" id="CHEBI:18420"/>
    </ligand>
</feature>
<dbReference type="AlphaFoldDB" id="A0A8J4A5N5"/>
<dbReference type="SMART" id="SM01192">
    <property type="entry name" value="Enolase_C"/>
    <property type="match status" value="1"/>
</dbReference>
<comment type="subcellular location">
    <subcellularLocation>
        <location evidence="9">Cytoplasm</location>
    </subcellularLocation>
    <subcellularLocation>
        <location evidence="9">Secreted</location>
    </subcellularLocation>
    <subcellularLocation>
        <location evidence="9">Cell surface</location>
    </subcellularLocation>
    <text evidence="9">Fractions of enolase are present in both the cytoplasm and on the cell surface.</text>
</comment>
<dbReference type="Gene3D" id="3.30.390.10">
    <property type="entry name" value="Enolase-like, N-terminal domain"/>
    <property type="match status" value="1"/>
</dbReference>
<accession>A0A8J4A5N5</accession>
<dbReference type="HAMAP" id="MF_00318">
    <property type="entry name" value="Enolase"/>
    <property type="match status" value="1"/>
</dbReference>
<keyword evidence="9 12" id="KW-0479">Metal-binding</keyword>
<dbReference type="SMART" id="SM01193">
    <property type="entry name" value="Enolase_N"/>
    <property type="match status" value="1"/>
</dbReference>
<evidence type="ECO:0000256" key="4">
    <source>
        <dbReference type="ARBA" id="ARBA00017068"/>
    </source>
</evidence>
<evidence type="ECO:0000256" key="9">
    <source>
        <dbReference type="HAMAP-Rule" id="MF_00318"/>
    </source>
</evidence>
<feature type="domain" description="Enolase C-terminal TIM barrel" evidence="13">
    <location>
        <begin position="142"/>
        <end position="414"/>
    </location>
</feature>
<dbReference type="InterPro" id="IPR036849">
    <property type="entry name" value="Enolase-like_C_sf"/>
</dbReference>
<feature type="binding site" evidence="9">
    <location>
        <position position="166"/>
    </location>
    <ligand>
        <name>(2R)-2-phosphoglycerate</name>
        <dbReference type="ChEBI" id="CHEBI:58289"/>
    </ligand>
</feature>
<dbReference type="NCBIfam" id="TIGR01060">
    <property type="entry name" value="eno"/>
    <property type="match status" value="1"/>
</dbReference>
<comment type="caution">
    <text evidence="15">The sequence shown here is derived from an EMBL/GenBank/DDBJ whole genome shotgun (WGS) entry which is preliminary data.</text>
</comment>
<feature type="binding site" evidence="11">
    <location>
        <position position="314"/>
    </location>
    <ligand>
        <name>substrate</name>
    </ligand>
</feature>
<dbReference type="GO" id="GO:0000287">
    <property type="term" value="F:magnesium ion binding"/>
    <property type="evidence" value="ECO:0007669"/>
    <property type="project" value="UniProtKB-UniRule"/>
</dbReference>
<dbReference type="SUPFAM" id="SSF54826">
    <property type="entry name" value="Enolase N-terminal domain-like"/>
    <property type="match status" value="1"/>
</dbReference>
<feature type="binding site" evidence="9">
    <location>
        <position position="369"/>
    </location>
    <ligand>
        <name>(2R)-2-phosphoglycerate</name>
        <dbReference type="ChEBI" id="CHEBI:58289"/>
    </ligand>
</feature>